<dbReference type="Proteomes" id="UP000288716">
    <property type="component" value="Unassembled WGS sequence"/>
</dbReference>
<evidence type="ECO:0000256" key="5">
    <source>
        <dbReference type="ARBA" id="ARBA00023002"/>
    </source>
</evidence>
<dbReference type="InterPro" id="IPR050196">
    <property type="entry name" value="Cytochrome_P450_Monoox"/>
</dbReference>
<evidence type="ECO:0000256" key="3">
    <source>
        <dbReference type="ARBA" id="ARBA00022617"/>
    </source>
</evidence>
<name>A0A443S269_9ACAR</name>
<keyword evidence="7" id="KW-0503">Monooxygenase</keyword>
<keyword evidence="5" id="KW-0560">Oxidoreductase</keyword>
<proteinExistence type="inferred from homology"/>
<gene>
    <name evidence="9" type="ORF">B4U80_14126</name>
</gene>
<dbReference type="GO" id="GO:0004497">
    <property type="term" value="F:monooxygenase activity"/>
    <property type="evidence" value="ECO:0007669"/>
    <property type="project" value="UniProtKB-KW"/>
</dbReference>
<protein>
    <submittedName>
        <fullName evidence="9">Cytochrome P450 4W1-like protein</fullName>
    </submittedName>
</protein>
<reference evidence="9 10" key="1">
    <citation type="journal article" date="2018" name="Gigascience">
        <title>Genomes of trombidid mites reveal novel predicted allergens and laterally-transferred genes associated with secondary metabolism.</title>
        <authorList>
            <person name="Dong X."/>
            <person name="Chaisiri K."/>
            <person name="Xia D."/>
            <person name="Armstrong S.D."/>
            <person name="Fang Y."/>
            <person name="Donnelly M.J."/>
            <person name="Kadowaki T."/>
            <person name="McGarry J.W."/>
            <person name="Darby A.C."/>
            <person name="Makepeace B.L."/>
        </authorList>
    </citation>
    <scope>NUCLEOTIDE SEQUENCE [LARGE SCALE GENOMIC DNA]</scope>
    <source>
        <strain evidence="9">UoL-UT</strain>
    </source>
</reference>
<dbReference type="GO" id="GO:0005506">
    <property type="term" value="F:iron ion binding"/>
    <property type="evidence" value="ECO:0007669"/>
    <property type="project" value="InterPro"/>
</dbReference>
<keyword evidence="4" id="KW-0479">Metal-binding</keyword>
<comment type="cofactor">
    <cofactor evidence="1">
        <name>heme</name>
        <dbReference type="ChEBI" id="CHEBI:30413"/>
    </cofactor>
</comment>
<evidence type="ECO:0000256" key="6">
    <source>
        <dbReference type="ARBA" id="ARBA00023004"/>
    </source>
</evidence>
<keyword evidence="6" id="KW-0408">Iron</keyword>
<dbReference type="SUPFAM" id="SSF48264">
    <property type="entry name" value="Cytochrome P450"/>
    <property type="match status" value="1"/>
</dbReference>
<dbReference type="InterPro" id="IPR036396">
    <property type="entry name" value="Cyt_P450_sf"/>
</dbReference>
<dbReference type="GO" id="GO:0020037">
    <property type="term" value="F:heme binding"/>
    <property type="evidence" value="ECO:0007669"/>
    <property type="project" value="InterPro"/>
</dbReference>
<evidence type="ECO:0000256" key="1">
    <source>
        <dbReference type="ARBA" id="ARBA00001971"/>
    </source>
</evidence>
<comment type="caution">
    <text evidence="9">The sequence shown here is derived from an EMBL/GenBank/DDBJ whole genome shotgun (WGS) entry which is preliminary data.</text>
</comment>
<keyword evidence="8" id="KW-0472">Membrane</keyword>
<dbReference type="AlphaFoldDB" id="A0A443S269"/>
<sequence>MNFQFDTIILVIVTIIIAPIILIAIKHTPCLKPRIPIFGNVFMFYRQNVELSKLVFELALSDIYKKHKNDGMALAFIGNQEALYLFKPSLINEIFKDNSLIKKAKDYEVLKEWLGNGLLVSHGKKWRNDRKIINQCFTSQVLEDFIPSINDECIYLVQM</sequence>
<keyword evidence="8" id="KW-0812">Transmembrane</keyword>
<feature type="transmembrane region" description="Helical" evidence="8">
    <location>
        <begin position="7"/>
        <end position="25"/>
    </location>
</feature>
<evidence type="ECO:0000313" key="10">
    <source>
        <dbReference type="Proteomes" id="UP000288716"/>
    </source>
</evidence>
<evidence type="ECO:0000256" key="2">
    <source>
        <dbReference type="ARBA" id="ARBA00010617"/>
    </source>
</evidence>
<keyword evidence="3" id="KW-0349">Heme</keyword>
<dbReference type="OrthoDB" id="1470350at2759"/>
<keyword evidence="10" id="KW-1185">Reference proteome</keyword>
<dbReference type="Gene3D" id="1.10.630.10">
    <property type="entry name" value="Cytochrome P450"/>
    <property type="match status" value="1"/>
</dbReference>
<comment type="similarity">
    <text evidence="2">Belongs to the cytochrome P450 family.</text>
</comment>
<keyword evidence="8" id="KW-1133">Transmembrane helix</keyword>
<dbReference type="PANTHER" id="PTHR24291">
    <property type="entry name" value="CYTOCHROME P450 FAMILY 4"/>
    <property type="match status" value="1"/>
</dbReference>
<dbReference type="PANTHER" id="PTHR24291:SF50">
    <property type="entry name" value="BIFUNCTIONAL ALBAFLAVENONE MONOOXYGENASE_TERPENE SYNTHASE"/>
    <property type="match status" value="1"/>
</dbReference>
<dbReference type="EMBL" id="NCKV01011654">
    <property type="protein sequence ID" value="RWS21583.1"/>
    <property type="molecule type" value="Genomic_DNA"/>
</dbReference>
<dbReference type="Pfam" id="PF00067">
    <property type="entry name" value="p450"/>
    <property type="match status" value="1"/>
</dbReference>
<evidence type="ECO:0000256" key="7">
    <source>
        <dbReference type="ARBA" id="ARBA00023033"/>
    </source>
</evidence>
<dbReference type="InterPro" id="IPR001128">
    <property type="entry name" value="Cyt_P450"/>
</dbReference>
<dbReference type="VEuPathDB" id="VectorBase:LDEU010457"/>
<dbReference type="GO" id="GO:0016705">
    <property type="term" value="F:oxidoreductase activity, acting on paired donors, with incorporation or reduction of molecular oxygen"/>
    <property type="evidence" value="ECO:0007669"/>
    <property type="project" value="InterPro"/>
</dbReference>
<organism evidence="9 10">
    <name type="scientific">Leptotrombidium deliense</name>
    <dbReference type="NCBI Taxonomy" id="299467"/>
    <lineage>
        <taxon>Eukaryota</taxon>
        <taxon>Metazoa</taxon>
        <taxon>Ecdysozoa</taxon>
        <taxon>Arthropoda</taxon>
        <taxon>Chelicerata</taxon>
        <taxon>Arachnida</taxon>
        <taxon>Acari</taxon>
        <taxon>Acariformes</taxon>
        <taxon>Trombidiformes</taxon>
        <taxon>Prostigmata</taxon>
        <taxon>Anystina</taxon>
        <taxon>Parasitengona</taxon>
        <taxon>Trombiculoidea</taxon>
        <taxon>Trombiculidae</taxon>
        <taxon>Leptotrombidium</taxon>
    </lineage>
</organism>
<evidence type="ECO:0000313" key="9">
    <source>
        <dbReference type="EMBL" id="RWS21583.1"/>
    </source>
</evidence>
<evidence type="ECO:0000256" key="4">
    <source>
        <dbReference type="ARBA" id="ARBA00022723"/>
    </source>
</evidence>
<accession>A0A443S269</accession>
<dbReference type="STRING" id="299467.A0A443S269"/>
<evidence type="ECO:0000256" key="8">
    <source>
        <dbReference type="SAM" id="Phobius"/>
    </source>
</evidence>